<reference evidence="2 3" key="1">
    <citation type="submission" date="2015-08" db="EMBL/GenBank/DDBJ databases">
        <title>Draft genome sequence of cellulolytic and xylanolytic Paenibacillus sp. A59, isolated from a decaying forest soil from Patagonia, Argentina.</title>
        <authorList>
            <person name="Ghio S."/>
            <person name="Caceres A.M."/>
            <person name="Talia P."/>
            <person name="Grasso D."/>
            <person name="Campos E."/>
        </authorList>
    </citation>
    <scope>NUCLEOTIDE SEQUENCE [LARGE SCALE GENOMIC DNA]</scope>
    <source>
        <strain evidence="2 3">A59</strain>
    </source>
</reference>
<dbReference type="RefSeq" id="WP_053783137.1">
    <property type="nucleotide sequence ID" value="NZ_LITU01000075.1"/>
</dbReference>
<dbReference type="OrthoDB" id="9780310at2"/>
<proteinExistence type="predicted"/>
<evidence type="ECO:0000313" key="3">
    <source>
        <dbReference type="Proteomes" id="UP000037688"/>
    </source>
</evidence>
<dbReference type="InterPro" id="IPR002763">
    <property type="entry name" value="DUF72"/>
</dbReference>
<keyword evidence="3" id="KW-1185">Reference proteome</keyword>
<comment type="caution">
    <text evidence="2">The sequence shown here is derived from an EMBL/GenBank/DDBJ whole genome shotgun (WGS) entry which is preliminary data.</text>
</comment>
<dbReference type="Pfam" id="PF01904">
    <property type="entry name" value="DUF72"/>
    <property type="match status" value="1"/>
</dbReference>
<dbReference type="PATRIC" id="fig|1705561.3.peg.4961"/>
<dbReference type="SUPFAM" id="SSF117396">
    <property type="entry name" value="TM1631-like"/>
    <property type="match status" value="1"/>
</dbReference>
<gene>
    <name evidence="2" type="ORF">AMS66_23675</name>
</gene>
<evidence type="ECO:0008006" key="4">
    <source>
        <dbReference type="Google" id="ProtNLM"/>
    </source>
</evidence>
<feature type="compositionally biased region" description="Acidic residues" evidence="1">
    <location>
        <begin position="278"/>
        <end position="291"/>
    </location>
</feature>
<name>A0A0M9BK89_9BACL</name>
<feature type="region of interest" description="Disordered" evidence="1">
    <location>
        <begin position="272"/>
        <end position="291"/>
    </location>
</feature>
<dbReference type="PANTHER" id="PTHR30348:SF13">
    <property type="entry name" value="UPF0759 PROTEIN YUNF"/>
    <property type="match status" value="1"/>
</dbReference>
<dbReference type="PANTHER" id="PTHR30348">
    <property type="entry name" value="UNCHARACTERIZED PROTEIN YECE"/>
    <property type="match status" value="1"/>
</dbReference>
<dbReference type="Proteomes" id="UP000037688">
    <property type="component" value="Unassembled WGS sequence"/>
</dbReference>
<dbReference type="EMBL" id="LITU01000075">
    <property type="protein sequence ID" value="KOY13903.1"/>
    <property type="molecule type" value="Genomic_DNA"/>
</dbReference>
<sequence length="291" mass="33989">MIRIGLTGWGDQEDLYPNRTKAKDKLRLYGQYFTTVEVDSSFYAVQPRDRMARWAAETPESFSFIIKAYQGMTGHLRGKPYFTSTSEMYKAFRESLEPVMEAGKMQAALFQYPPWFECNRDNVNELREVKMRMEGTPCALEFRHRSWYEEGMRERTLAFLKEQGWIHSVCDEPQAGLGSIPIVPEATDAEMTLVRMHGRNVSGWHQNGAPNWRETRYLYRYNQEELLEWKGYLEQLQEQSKDVYVIFNNNSGGDAAANAQMMMELLELPVKPFPDRTEPEEEEGPEQLELF</sequence>
<evidence type="ECO:0000313" key="2">
    <source>
        <dbReference type="EMBL" id="KOY13903.1"/>
    </source>
</evidence>
<protein>
    <recommendedName>
        <fullName evidence="4">DUF72 domain-containing protein</fullName>
    </recommendedName>
</protein>
<organism evidence="2 3">
    <name type="scientific">Paenibacillus xylanivorans</name>
    <dbReference type="NCBI Taxonomy" id="1705561"/>
    <lineage>
        <taxon>Bacteria</taxon>
        <taxon>Bacillati</taxon>
        <taxon>Bacillota</taxon>
        <taxon>Bacilli</taxon>
        <taxon>Bacillales</taxon>
        <taxon>Paenibacillaceae</taxon>
        <taxon>Paenibacillus</taxon>
    </lineage>
</organism>
<accession>A0A0M9BK89</accession>
<evidence type="ECO:0000256" key="1">
    <source>
        <dbReference type="SAM" id="MobiDB-lite"/>
    </source>
</evidence>
<dbReference type="Gene3D" id="3.20.20.410">
    <property type="entry name" value="Protein of unknown function UPF0759"/>
    <property type="match status" value="1"/>
</dbReference>
<dbReference type="InterPro" id="IPR036520">
    <property type="entry name" value="UPF0759_sf"/>
</dbReference>
<dbReference type="AlphaFoldDB" id="A0A0M9BK89"/>